<evidence type="ECO:0000256" key="4">
    <source>
        <dbReference type="ARBA" id="ARBA00022741"/>
    </source>
</evidence>
<comment type="similarity">
    <text evidence="1">Belongs to the disease resistance NB-LRR family.</text>
</comment>
<keyword evidence="3" id="KW-0677">Repeat</keyword>
<evidence type="ECO:0000256" key="3">
    <source>
        <dbReference type="ARBA" id="ARBA00022737"/>
    </source>
</evidence>
<dbReference type="CDD" id="cd14798">
    <property type="entry name" value="RX-CC_like"/>
    <property type="match status" value="1"/>
</dbReference>
<dbReference type="Gene3D" id="1.20.5.4130">
    <property type="match status" value="1"/>
</dbReference>
<evidence type="ECO:0000313" key="11">
    <source>
        <dbReference type="EnsemblPlants" id="OGLUM08G04460.1"/>
    </source>
</evidence>
<dbReference type="Gene3D" id="3.80.10.10">
    <property type="entry name" value="Ribonuclease Inhibitor"/>
    <property type="match status" value="2"/>
</dbReference>
<dbReference type="FunFam" id="3.40.50.300:FF:001091">
    <property type="entry name" value="Probable disease resistance protein At1g61300"/>
    <property type="match status" value="1"/>
</dbReference>
<dbReference type="GO" id="GO:0098542">
    <property type="term" value="P:defense response to other organism"/>
    <property type="evidence" value="ECO:0007669"/>
    <property type="project" value="TreeGrafter"/>
</dbReference>
<dbReference type="Pfam" id="PF00931">
    <property type="entry name" value="NB-ARC"/>
    <property type="match status" value="2"/>
</dbReference>
<dbReference type="Gene3D" id="1.10.8.430">
    <property type="entry name" value="Helical domain of apoptotic protease-activating factors"/>
    <property type="match status" value="2"/>
</dbReference>
<dbReference type="InterPro" id="IPR055414">
    <property type="entry name" value="LRR_R13L4/SHOC2-like"/>
</dbReference>
<feature type="domain" description="Disease resistance R13L4/SHOC-2-like LRR" evidence="10">
    <location>
        <begin position="291"/>
        <end position="410"/>
    </location>
</feature>
<feature type="domain" description="Disease resistance protein winged helix" evidence="9">
    <location>
        <begin position="1122"/>
        <end position="1179"/>
    </location>
</feature>
<evidence type="ECO:0000313" key="12">
    <source>
        <dbReference type="Proteomes" id="UP000026961"/>
    </source>
</evidence>
<proteinExistence type="inferred from homology"/>
<feature type="domain" description="Disease resistance R13L4/SHOC-2-like LRR" evidence="10">
    <location>
        <begin position="1235"/>
        <end position="1578"/>
    </location>
</feature>
<dbReference type="InterPro" id="IPR058922">
    <property type="entry name" value="WHD_DRP"/>
</dbReference>
<dbReference type="SUPFAM" id="SSF52540">
    <property type="entry name" value="P-loop containing nucleoside triphosphate hydrolases"/>
    <property type="match status" value="2"/>
</dbReference>
<feature type="domain" description="Disease resistance N-terminal" evidence="8">
    <location>
        <begin position="717"/>
        <end position="809"/>
    </location>
</feature>
<feature type="domain" description="NB-ARC" evidence="7">
    <location>
        <begin position="2"/>
        <end position="105"/>
    </location>
</feature>
<dbReference type="HOGENOM" id="CLU_000837_21_2_1"/>
<evidence type="ECO:0008006" key="13">
    <source>
        <dbReference type="Google" id="ProtNLM"/>
    </source>
</evidence>
<dbReference type="InterPro" id="IPR038005">
    <property type="entry name" value="RX-like_CC"/>
</dbReference>
<dbReference type="Gramene" id="OGLUM08G04460.1">
    <property type="protein sequence ID" value="OGLUM08G04460.1"/>
    <property type="gene ID" value="OGLUM08G04460"/>
</dbReference>
<dbReference type="InterPro" id="IPR032675">
    <property type="entry name" value="LRR_dom_sf"/>
</dbReference>
<evidence type="ECO:0000259" key="9">
    <source>
        <dbReference type="Pfam" id="PF23559"/>
    </source>
</evidence>
<organism evidence="11">
    <name type="scientific">Oryza glumipatula</name>
    <dbReference type="NCBI Taxonomy" id="40148"/>
    <lineage>
        <taxon>Eukaryota</taxon>
        <taxon>Viridiplantae</taxon>
        <taxon>Streptophyta</taxon>
        <taxon>Embryophyta</taxon>
        <taxon>Tracheophyta</taxon>
        <taxon>Spermatophyta</taxon>
        <taxon>Magnoliopsida</taxon>
        <taxon>Liliopsida</taxon>
        <taxon>Poales</taxon>
        <taxon>Poaceae</taxon>
        <taxon>BOP clade</taxon>
        <taxon>Oryzoideae</taxon>
        <taxon>Oryzeae</taxon>
        <taxon>Oryzinae</taxon>
        <taxon>Oryza</taxon>
    </lineage>
</organism>
<dbReference type="InterPro" id="IPR027417">
    <property type="entry name" value="P-loop_NTPase"/>
</dbReference>
<dbReference type="InterPro" id="IPR041118">
    <property type="entry name" value="Rx_N"/>
</dbReference>
<dbReference type="InterPro" id="IPR044974">
    <property type="entry name" value="Disease_R_plants"/>
</dbReference>
<keyword evidence="4" id="KW-0547">Nucleotide-binding</keyword>
<dbReference type="PRINTS" id="PR00364">
    <property type="entry name" value="DISEASERSIST"/>
</dbReference>
<reference evidence="11" key="1">
    <citation type="submission" date="2015-04" db="UniProtKB">
        <authorList>
            <consortium name="EnsemblPlants"/>
        </authorList>
    </citation>
    <scope>IDENTIFICATION</scope>
</reference>
<feature type="domain" description="Disease resistance protein winged helix" evidence="9">
    <location>
        <begin position="156"/>
        <end position="240"/>
    </location>
</feature>
<dbReference type="Pfam" id="PF23598">
    <property type="entry name" value="LRR_14"/>
    <property type="match status" value="3"/>
</dbReference>
<dbReference type="PANTHER" id="PTHR23155:SF1181">
    <property type="entry name" value="OS08G0170200 PROTEIN"/>
    <property type="match status" value="1"/>
</dbReference>
<dbReference type="InterPro" id="IPR002182">
    <property type="entry name" value="NB-ARC"/>
</dbReference>
<evidence type="ECO:0000256" key="6">
    <source>
        <dbReference type="ARBA" id="ARBA00023054"/>
    </source>
</evidence>
<dbReference type="EnsemblPlants" id="OGLUM08G04460.1">
    <property type="protein sequence ID" value="OGLUM08G04460.1"/>
    <property type="gene ID" value="OGLUM08G04460"/>
</dbReference>
<evidence type="ECO:0000259" key="10">
    <source>
        <dbReference type="Pfam" id="PF23598"/>
    </source>
</evidence>
<evidence type="ECO:0000256" key="5">
    <source>
        <dbReference type="ARBA" id="ARBA00022821"/>
    </source>
</evidence>
<dbReference type="eggNOG" id="KOG4658">
    <property type="taxonomic scope" value="Eukaryota"/>
</dbReference>
<dbReference type="PANTHER" id="PTHR23155">
    <property type="entry name" value="DISEASE RESISTANCE PROTEIN RP"/>
    <property type="match status" value="1"/>
</dbReference>
<dbReference type="InterPro" id="IPR042197">
    <property type="entry name" value="Apaf_helical"/>
</dbReference>
<evidence type="ECO:0000256" key="1">
    <source>
        <dbReference type="ARBA" id="ARBA00008894"/>
    </source>
</evidence>
<feature type="domain" description="NB-ARC" evidence="7">
    <location>
        <begin position="912"/>
        <end position="1056"/>
    </location>
</feature>
<keyword evidence="12" id="KW-1185">Reference proteome</keyword>
<evidence type="ECO:0000259" key="8">
    <source>
        <dbReference type="Pfam" id="PF18052"/>
    </source>
</evidence>
<reference evidence="11" key="2">
    <citation type="submission" date="2018-05" db="EMBL/GenBank/DDBJ databases">
        <title>OgluRS3 (Oryza glumaepatula Reference Sequence Version 3).</title>
        <authorList>
            <person name="Zhang J."/>
            <person name="Kudrna D."/>
            <person name="Lee S."/>
            <person name="Talag J."/>
            <person name="Welchert J."/>
            <person name="Wing R.A."/>
        </authorList>
    </citation>
    <scope>NUCLEOTIDE SEQUENCE [LARGE SCALE GENOMIC DNA]</scope>
</reference>
<dbReference type="Gene3D" id="3.40.50.300">
    <property type="entry name" value="P-loop containing nucleotide triphosphate hydrolases"/>
    <property type="match status" value="2"/>
</dbReference>
<feature type="domain" description="Disease resistance R13L4/SHOC-2-like LRR" evidence="10">
    <location>
        <begin position="441"/>
        <end position="688"/>
    </location>
</feature>
<name>A0A0E0ARC8_9ORYZ</name>
<keyword evidence="5" id="KW-0611">Plant defense</keyword>
<dbReference type="Pfam" id="PF23559">
    <property type="entry name" value="WHD_DRP"/>
    <property type="match status" value="2"/>
</dbReference>
<protein>
    <recommendedName>
        <fullName evidence="13">NB-ARC domain-containing protein</fullName>
    </recommendedName>
</protein>
<sequence length="1698" mass="193414">MKKVLRDILIDLDKQNYMHSNTTTTLDERQLINGIKDLVEKKRSIVIIDDIWDKKSWELIRCALQDSNCGSRVVVTTRISEVATHAGCVYNMEPLSRDDSEKLLYTRIASAEGKCLTRPSAVACEKILNKCDGVPLAIITIASLLANKPEEDWSEEDVEIDKNLLIWKWIAEGFVQEKQAVRIGLFELAEGCFNELINRNMIQPVVSQYEWYGPKFQSDQVYEEGYVYGCRVHDMILDMIRSLSKEENFVTVLDSHEQSELPLSHARRLALHGMSIEQQNRCQMANMAAEQVRSFFANKCDDISLVFPYFRAVRVLGLEYSADYGIWRHFRSLFHLRYLGLVGVNIKDLPKEVGDLKFLQALDVKRTSISKLPDTVGMLTQLLCLHAYAAAPVGLIGKLTSLQELWIIKPSAAAYMHHDENADDMCFSEKDAGDMYSDEKNAARQFVKDLGRLRELRVLRTKIDVMDDSIARDLLESLDNLHKIRYLEILGTSWGMNVTWTRTGFISPWHLKRLCLECIEFSRLPFWINSSSLPYLSFINVTVQVVQEKDMETLGMLPELYCLKLYSRYTNLVSINHTGNGGYFQKLKSFKIVGSSVRFDLSGCDCSGGEIKSSFMPSLETFETDVHVRFLKDANMLGFDKLGLENLPSSLKRIIVVICCRDACDAEVEEAQAALEHAADIHPNNPTLKIDRYGEEIKRPLKRGAFSIASMELVTGAMENLIPKMGELLKEEYVMQSGMREKIQSVSRELKSIHAALRKIGKVPWEQLDDEVTLWARDVREASYDMEDIIDSFLVRVDGHEASEAHWFKRFLEKMTNQFNKIKASHEIGVAIKEIDEKLQEVATRHARYTIDNIAIKPAGPVTVDPRLLSMYKTSVELVGIEGPMDELMKMLDIDLPTKKRKIEIDVPVRKTKMVSIFGFGGLGKTTLAKAVYDKLKPSFDSGAFIPVGQNLNIKKVFRDILMDLDKQTYNDLNLKLLDERQLINKLQEFLQKKRCFVVIDDIWDKDSWRLIRCALQDSNHESRVVTTTRIYEVATQVGEVYKMQPLSHDESKNILYTRIVSGEGESLPSPSVEACDKILKKSDGVPLAIITIASLLANKPREYWSEVYTSIGLGHGGNDDWIAEGFVHEKQAEKLGLFETGEGYFNELINRSMIQPVEHEHFGYIDGCHVHDMVLDLILFLSVKENFVTVIDGCKEHELSWKNARRLALQHWSFEENRNQLANMGVKQISWWNIDGKINLQHVRNLLHLRFLHLDCIDSISLLEQVRNLRFLQVLHLNQCNIQELPESVGLLTKLLSLRVDIHVRVSPGVIEKLTSLQELCLRPYSDDTFQFVKVLGKLRELRVMHAYNLYLTGQGEASALLESLCNLHKIQTLDIGLNLNPNEGVTWDAGFSSPQCLRYLCLRPLNLHRMPEWINSSLLPNLSYLELGVDFLEEPDLETLGRLPKLRYLSLYTHCDRIVSIGKIAGAGDACFQELRFLNTPYLYVRFDQHGIMCSKDEKAVMPNVKTLSFCVYVRILKDADILGFDKLFSFAHLGRSSLQEVQVNIQCRGARAMEVEEAEAALAHAAAIHPNCPTLQIHKFSEGEMLPPHEEPSSFFPKVVVENLNAHERKDDDLRFVLGQMLQRNPCVKKFSVSINCENACLEEVEKAEAAARYAVDFHANRPTLELVKYGEDKMVLSGQHQQVCTPGCLSDSNP</sequence>
<evidence type="ECO:0000259" key="7">
    <source>
        <dbReference type="Pfam" id="PF00931"/>
    </source>
</evidence>
<accession>A0A0E0ARC8</accession>
<keyword evidence="6" id="KW-0175">Coiled coil</keyword>
<dbReference type="SUPFAM" id="SSF52058">
    <property type="entry name" value="L domain-like"/>
    <property type="match status" value="2"/>
</dbReference>
<dbReference type="Pfam" id="PF18052">
    <property type="entry name" value="Rx_N"/>
    <property type="match status" value="1"/>
</dbReference>
<keyword evidence="2" id="KW-0433">Leucine-rich repeat</keyword>
<evidence type="ECO:0000256" key="2">
    <source>
        <dbReference type="ARBA" id="ARBA00022614"/>
    </source>
</evidence>
<dbReference type="Proteomes" id="UP000026961">
    <property type="component" value="Chromosome 8"/>
</dbReference>
<dbReference type="GO" id="GO:0043531">
    <property type="term" value="F:ADP binding"/>
    <property type="evidence" value="ECO:0007669"/>
    <property type="project" value="InterPro"/>
</dbReference>